<dbReference type="InterPro" id="IPR000055">
    <property type="entry name" value="Restrct_endonuc_typeI_TRD"/>
</dbReference>
<name>A0ABM9YLW7_ACIRA</name>
<gene>
    <name evidence="5" type="ORF">ACIRA0001_2078</name>
</gene>
<keyword evidence="6" id="KW-1185">Reference proteome</keyword>
<evidence type="ECO:0000256" key="3">
    <source>
        <dbReference type="ARBA" id="ARBA00023125"/>
    </source>
</evidence>
<sequence length="461" mass="51947">MAKYQAYAEYKDSGVEWLGVVPSHWIITTLKRYCYVKGGFAFSSDAFIDTGYPVIRIGDIKTDGSINLENCKYIPESLAVNSRDYLVEKNQLLMAMTGATIGKAGLYTSNQPAFLNQRVGKFELLAQNMNYRYLWYILKTDGYQEYIKLTAFGGAQPNISDTAMVDYPATIPSFDEQTQIANFLDHETSKIDHLIEKQQRLIELLKEKRQAVISHAVTKGLNPNVPMKDSGVEWLGEVPEHWRISRLKYNASIFGRIGFRGYTVDDIVDEDEGALVLSPSNISNANKLTLEKKTYLSWKKYFESPEIIVDENDLLLVKTGSTFGKSAIIVNKLEPMTINPQMALIKKSKIEPRFLGYLFGSKLIKSIIENSNTGSGMPTMTQENINNFPIPLPSDEEAIIISNYLDNKTYKIDFLIEKSEQTILLMQERRTALISAAVTGKIDVRNWQAPTVAEADAEFSA</sequence>
<dbReference type="InterPro" id="IPR052021">
    <property type="entry name" value="Type-I_RS_S_subunit"/>
</dbReference>
<feature type="domain" description="Type I restriction modification DNA specificity" evidence="4">
    <location>
        <begin position="306"/>
        <end position="415"/>
    </location>
</feature>
<comment type="caution">
    <text evidence="5">The sequence shown here is derived from an EMBL/GenBank/DDBJ whole genome shotgun (WGS) entry which is preliminary data.</text>
</comment>
<evidence type="ECO:0000256" key="1">
    <source>
        <dbReference type="ARBA" id="ARBA00010923"/>
    </source>
</evidence>
<dbReference type="PANTHER" id="PTHR30408">
    <property type="entry name" value="TYPE-1 RESTRICTION ENZYME ECOKI SPECIFICITY PROTEIN"/>
    <property type="match status" value="1"/>
</dbReference>
<reference evidence="5 6" key="1">
    <citation type="submission" date="2009-07" db="EMBL/GenBank/DDBJ databases">
        <authorList>
            <person name="Madupu R."/>
            <person name="Durkin A.S."/>
            <person name="Torralba M."/>
            <person name="Methe B."/>
            <person name="Sutton G.G."/>
            <person name="Strausberg R.L."/>
            <person name="Nelson K.E."/>
        </authorList>
    </citation>
    <scope>NUCLEOTIDE SEQUENCE [LARGE SCALE GENOMIC DNA]</scope>
    <source>
        <strain evidence="5 6">SK82</strain>
    </source>
</reference>
<evidence type="ECO:0000259" key="4">
    <source>
        <dbReference type="Pfam" id="PF01420"/>
    </source>
</evidence>
<evidence type="ECO:0000313" key="5">
    <source>
        <dbReference type="EMBL" id="EET81946.1"/>
    </source>
</evidence>
<evidence type="ECO:0000313" key="6">
    <source>
        <dbReference type="Proteomes" id="UP000018419"/>
    </source>
</evidence>
<dbReference type="RefSeq" id="WP_005405271.1">
    <property type="nucleotide sequence ID" value="NZ_ACVR01000061.1"/>
</dbReference>
<keyword evidence="3" id="KW-0238">DNA-binding</keyword>
<keyword evidence="2" id="KW-0680">Restriction system</keyword>
<evidence type="ECO:0000256" key="2">
    <source>
        <dbReference type="ARBA" id="ARBA00022747"/>
    </source>
</evidence>
<dbReference type="Pfam" id="PF01420">
    <property type="entry name" value="Methylase_S"/>
    <property type="match status" value="2"/>
</dbReference>
<dbReference type="EMBL" id="ACVR01000061">
    <property type="protein sequence ID" value="EET81946.1"/>
    <property type="molecule type" value="Genomic_DNA"/>
</dbReference>
<accession>A0ABM9YLW7</accession>
<dbReference type="Gene3D" id="1.10.287.1120">
    <property type="entry name" value="Bipartite methylase S protein"/>
    <property type="match status" value="1"/>
</dbReference>
<feature type="domain" description="Type I restriction modification DNA specificity" evidence="4">
    <location>
        <begin position="23"/>
        <end position="197"/>
    </location>
</feature>
<dbReference type="InterPro" id="IPR044946">
    <property type="entry name" value="Restrct_endonuc_typeI_TRD_sf"/>
</dbReference>
<proteinExistence type="inferred from homology"/>
<comment type="similarity">
    <text evidence="1">Belongs to the type-I restriction system S methylase family.</text>
</comment>
<dbReference type="Proteomes" id="UP000018419">
    <property type="component" value="Unassembled WGS sequence"/>
</dbReference>
<dbReference type="SUPFAM" id="SSF116734">
    <property type="entry name" value="DNA methylase specificity domain"/>
    <property type="match status" value="2"/>
</dbReference>
<dbReference type="PANTHER" id="PTHR30408:SF12">
    <property type="entry name" value="TYPE I RESTRICTION ENZYME MJAVIII SPECIFICITY SUBUNIT"/>
    <property type="match status" value="1"/>
</dbReference>
<dbReference type="CDD" id="cd17278">
    <property type="entry name" value="RMtype1_S_LdeBORF1052P-TRD2-CR2"/>
    <property type="match status" value="1"/>
</dbReference>
<dbReference type="Gene3D" id="3.90.220.20">
    <property type="entry name" value="DNA methylase specificity domains"/>
    <property type="match status" value="2"/>
</dbReference>
<organism evidence="5 6">
    <name type="scientific">Acinetobacter radioresistens SK82</name>
    <dbReference type="NCBI Taxonomy" id="596318"/>
    <lineage>
        <taxon>Bacteria</taxon>
        <taxon>Pseudomonadati</taxon>
        <taxon>Pseudomonadota</taxon>
        <taxon>Gammaproteobacteria</taxon>
        <taxon>Moraxellales</taxon>
        <taxon>Moraxellaceae</taxon>
        <taxon>Acinetobacter</taxon>
    </lineage>
</organism>
<protein>
    <submittedName>
        <fullName evidence="5">Type I restriction modification DNA specificity domain protein</fullName>
    </submittedName>
</protein>